<organism evidence="3 4">
    <name type="scientific">Gossypium australe</name>
    <dbReference type="NCBI Taxonomy" id="47621"/>
    <lineage>
        <taxon>Eukaryota</taxon>
        <taxon>Viridiplantae</taxon>
        <taxon>Streptophyta</taxon>
        <taxon>Embryophyta</taxon>
        <taxon>Tracheophyta</taxon>
        <taxon>Spermatophyta</taxon>
        <taxon>Magnoliopsida</taxon>
        <taxon>eudicotyledons</taxon>
        <taxon>Gunneridae</taxon>
        <taxon>Pentapetalae</taxon>
        <taxon>rosids</taxon>
        <taxon>malvids</taxon>
        <taxon>Malvales</taxon>
        <taxon>Malvaceae</taxon>
        <taxon>Malvoideae</taxon>
        <taxon>Gossypium</taxon>
    </lineage>
</organism>
<dbReference type="EMBL" id="SMMG02000007">
    <property type="protein sequence ID" value="KAA3466725.1"/>
    <property type="molecule type" value="Genomic_DNA"/>
</dbReference>
<dbReference type="OrthoDB" id="1000214at2759"/>
<sequence length="108" mass="12033">MVCEGIVLGYKILQQGIVIDKAKIEVIDKLPPSTTIEDFSKISKPLCAFLKHNRAFMFDEPCVQAFEELKKQLVTTPIIRASAWTLPFKLMCDANDFAVGAMLGKKEG</sequence>
<protein>
    <submittedName>
        <fullName evidence="3">Reverse transcriptase</fullName>
    </submittedName>
</protein>
<evidence type="ECO:0000313" key="3">
    <source>
        <dbReference type="EMBL" id="KAA3466725.1"/>
    </source>
</evidence>
<dbReference type="Gene3D" id="3.30.70.270">
    <property type="match status" value="1"/>
</dbReference>
<dbReference type="PANTHER" id="PTHR37984">
    <property type="entry name" value="PROTEIN CBG26694"/>
    <property type="match status" value="1"/>
</dbReference>
<keyword evidence="3" id="KW-0808">Transferase</keyword>
<dbReference type="AlphaFoldDB" id="A0A5B6VC06"/>
<dbReference type="InterPro" id="IPR043502">
    <property type="entry name" value="DNA/RNA_pol_sf"/>
</dbReference>
<comment type="caution">
    <text evidence="3">The sequence shown here is derived from an EMBL/GenBank/DDBJ whole genome shotgun (WGS) entry which is preliminary data.</text>
</comment>
<dbReference type="PANTHER" id="PTHR37984:SF5">
    <property type="entry name" value="PROTEIN NYNRIN-LIKE"/>
    <property type="match status" value="1"/>
</dbReference>
<evidence type="ECO:0000256" key="1">
    <source>
        <dbReference type="ARBA" id="ARBA00023268"/>
    </source>
</evidence>
<dbReference type="InterPro" id="IPR050951">
    <property type="entry name" value="Retrovirus_Pol_polyprotein"/>
</dbReference>
<accession>A0A5B6VC06</accession>
<proteinExistence type="predicted"/>
<evidence type="ECO:0000313" key="4">
    <source>
        <dbReference type="Proteomes" id="UP000325315"/>
    </source>
</evidence>
<dbReference type="GO" id="GO:0003964">
    <property type="term" value="F:RNA-directed DNA polymerase activity"/>
    <property type="evidence" value="ECO:0007669"/>
    <property type="project" value="UniProtKB-KW"/>
</dbReference>
<dbReference type="Pfam" id="PF17919">
    <property type="entry name" value="RT_RNaseH_2"/>
    <property type="match status" value="1"/>
</dbReference>
<keyword evidence="3" id="KW-0548">Nucleotidyltransferase</keyword>
<keyword evidence="3" id="KW-0695">RNA-directed DNA polymerase</keyword>
<dbReference type="Proteomes" id="UP000325315">
    <property type="component" value="Unassembled WGS sequence"/>
</dbReference>
<name>A0A5B6VC06_9ROSI</name>
<reference evidence="3" key="1">
    <citation type="submission" date="2019-08" db="EMBL/GenBank/DDBJ databases">
        <authorList>
            <person name="Liu F."/>
        </authorList>
    </citation>
    <scope>NUCLEOTIDE SEQUENCE [LARGE SCALE GENOMIC DNA]</scope>
    <source>
        <strain evidence="3">PA1801</strain>
        <tissue evidence="3">Leaf</tissue>
    </source>
</reference>
<gene>
    <name evidence="3" type="ORF">EPI10_001797</name>
</gene>
<feature type="domain" description="Reverse transcriptase/retrotransposon-derived protein RNase H-like" evidence="2">
    <location>
        <begin position="59"/>
        <end position="106"/>
    </location>
</feature>
<keyword evidence="4" id="KW-1185">Reference proteome</keyword>
<dbReference type="InterPro" id="IPR043128">
    <property type="entry name" value="Rev_trsase/Diguanyl_cyclase"/>
</dbReference>
<dbReference type="SUPFAM" id="SSF56672">
    <property type="entry name" value="DNA/RNA polymerases"/>
    <property type="match status" value="1"/>
</dbReference>
<evidence type="ECO:0000259" key="2">
    <source>
        <dbReference type="Pfam" id="PF17919"/>
    </source>
</evidence>
<keyword evidence="1" id="KW-0511">Multifunctional enzyme</keyword>
<dbReference type="InterPro" id="IPR041577">
    <property type="entry name" value="RT_RNaseH_2"/>
</dbReference>